<dbReference type="AlphaFoldDB" id="A0A820CR54"/>
<feature type="non-terminal residue" evidence="1">
    <location>
        <position position="1"/>
    </location>
</feature>
<dbReference type="Proteomes" id="UP000663844">
    <property type="component" value="Unassembled WGS sequence"/>
</dbReference>
<gene>
    <name evidence="1" type="ORF">OXD698_LOCUS41724</name>
</gene>
<name>A0A820CR54_9BILA</name>
<organism evidence="1 2">
    <name type="scientific">Adineta steineri</name>
    <dbReference type="NCBI Taxonomy" id="433720"/>
    <lineage>
        <taxon>Eukaryota</taxon>
        <taxon>Metazoa</taxon>
        <taxon>Spiralia</taxon>
        <taxon>Gnathifera</taxon>
        <taxon>Rotifera</taxon>
        <taxon>Eurotatoria</taxon>
        <taxon>Bdelloidea</taxon>
        <taxon>Adinetida</taxon>
        <taxon>Adinetidae</taxon>
        <taxon>Adineta</taxon>
    </lineage>
</organism>
<accession>A0A820CR54</accession>
<evidence type="ECO:0000313" key="2">
    <source>
        <dbReference type="Proteomes" id="UP000663844"/>
    </source>
</evidence>
<dbReference type="EMBL" id="CAJOAZ010010273">
    <property type="protein sequence ID" value="CAF4218112.1"/>
    <property type="molecule type" value="Genomic_DNA"/>
</dbReference>
<comment type="caution">
    <text evidence="1">The sequence shown here is derived from an EMBL/GenBank/DDBJ whole genome shotgun (WGS) entry which is preliminary data.</text>
</comment>
<evidence type="ECO:0000313" key="1">
    <source>
        <dbReference type="EMBL" id="CAF4218112.1"/>
    </source>
</evidence>
<proteinExistence type="predicted"/>
<reference evidence="1" key="1">
    <citation type="submission" date="2021-02" db="EMBL/GenBank/DDBJ databases">
        <authorList>
            <person name="Nowell W R."/>
        </authorList>
    </citation>
    <scope>NUCLEOTIDE SEQUENCE</scope>
</reference>
<sequence>SASAILSRKNFLKQQRDLIINKQRNERVQELEKETANARPQSAANVARKAMAQTNNSEKQITNDEIEKRRIMAAKLRREVVDKQ</sequence>
<protein>
    <submittedName>
        <fullName evidence="1">Uncharacterized protein</fullName>
    </submittedName>
</protein>